<dbReference type="Gene3D" id="3.30.70.330">
    <property type="match status" value="1"/>
</dbReference>
<feature type="compositionally biased region" description="Low complexity" evidence="3">
    <location>
        <begin position="31"/>
        <end position="43"/>
    </location>
</feature>
<feature type="region of interest" description="Disordered" evidence="3">
    <location>
        <begin position="155"/>
        <end position="211"/>
    </location>
</feature>
<dbReference type="PANTHER" id="PTHR19965:SF35">
    <property type="entry name" value="RNA ANNEALING PROTEIN YRA1"/>
    <property type="match status" value="1"/>
</dbReference>
<name>A0A2J6QMZ1_9HELO</name>
<gene>
    <name evidence="5" type="ORF">NA56DRAFT_615502</name>
</gene>
<sequence length="245" mass="25180">MAARLDKSLDEIISTQRRSSSRGGRGRRGGRAAPAATAPVGGVKKNPKHAKGAVKNAPTGPSGSTGEGKILVSGFPKDINEPMIKEYFVKTIGPVKRVELSYGPGGASRGIANIVFVRSESATKAVAECNGIPVDGKPIKVELIIDASRAKAIPAPKGLSERITSQPKPQPKSAATTKGTGATRGRGKAGRGKGTARSARPAKKTAEELDSEMVDYWQAGAAATETNGAAQPAAGGDANMDEEIL</sequence>
<feature type="compositionally biased region" description="Low complexity" evidence="3">
    <location>
        <begin position="172"/>
        <end position="183"/>
    </location>
</feature>
<dbReference type="InterPro" id="IPR025715">
    <property type="entry name" value="FoP_C"/>
</dbReference>
<evidence type="ECO:0000256" key="2">
    <source>
        <dbReference type="PROSITE-ProRule" id="PRU00176"/>
    </source>
</evidence>
<dbReference type="SMART" id="SM01218">
    <property type="entry name" value="FoP_duplication"/>
    <property type="match status" value="1"/>
</dbReference>
<proteinExistence type="predicted"/>
<accession>A0A2J6QMZ1</accession>
<feature type="domain" description="RRM" evidence="4">
    <location>
        <begin position="68"/>
        <end position="146"/>
    </location>
</feature>
<evidence type="ECO:0000313" key="6">
    <source>
        <dbReference type="Proteomes" id="UP000235672"/>
    </source>
</evidence>
<dbReference type="Pfam" id="PF00076">
    <property type="entry name" value="RRM_1"/>
    <property type="match status" value="1"/>
</dbReference>
<feature type="region of interest" description="Disordered" evidence="3">
    <location>
        <begin position="223"/>
        <end position="245"/>
    </location>
</feature>
<organism evidence="5 6">
    <name type="scientific">Hyaloscypha hepaticicola</name>
    <dbReference type="NCBI Taxonomy" id="2082293"/>
    <lineage>
        <taxon>Eukaryota</taxon>
        <taxon>Fungi</taxon>
        <taxon>Dikarya</taxon>
        <taxon>Ascomycota</taxon>
        <taxon>Pezizomycotina</taxon>
        <taxon>Leotiomycetes</taxon>
        <taxon>Helotiales</taxon>
        <taxon>Hyaloscyphaceae</taxon>
        <taxon>Hyaloscypha</taxon>
    </lineage>
</organism>
<dbReference type="InterPro" id="IPR051229">
    <property type="entry name" value="ALYREF_mRNA_export"/>
</dbReference>
<dbReference type="SUPFAM" id="SSF54928">
    <property type="entry name" value="RNA-binding domain, RBD"/>
    <property type="match status" value="1"/>
</dbReference>
<dbReference type="Proteomes" id="UP000235672">
    <property type="component" value="Unassembled WGS sequence"/>
</dbReference>
<dbReference type="GO" id="GO:0005634">
    <property type="term" value="C:nucleus"/>
    <property type="evidence" value="ECO:0007669"/>
    <property type="project" value="TreeGrafter"/>
</dbReference>
<feature type="compositionally biased region" description="Low complexity" evidence="3">
    <location>
        <begin position="223"/>
        <end position="234"/>
    </location>
</feature>
<dbReference type="InterPro" id="IPR000504">
    <property type="entry name" value="RRM_dom"/>
</dbReference>
<dbReference type="STRING" id="1745343.A0A2J6QMZ1"/>
<evidence type="ECO:0000259" key="4">
    <source>
        <dbReference type="PROSITE" id="PS50102"/>
    </source>
</evidence>
<dbReference type="GO" id="GO:0003729">
    <property type="term" value="F:mRNA binding"/>
    <property type="evidence" value="ECO:0007669"/>
    <property type="project" value="TreeGrafter"/>
</dbReference>
<dbReference type="EMBL" id="KZ613465">
    <property type="protein sequence ID" value="PMD27637.1"/>
    <property type="molecule type" value="Genomic_DNA"/>
</dbReference>
<feature type="region of interest" description="Disordered" evidence="3">
    <location>
        <begin position="1"/>
        <end position="69"/>
    </location>
</feature>
<dbReference type="PROSITE" id="PS50102">
    <property type="entry name" value="RRM"/>
    <property type="match status" value="1"/>
</dbReference>
<dbReference type="InterPro" id="IPR012677">
    <property type="entry name" value="Nucleotide-bd_a/b_plait_sf"/>
</dbReference>
<feature type="compositionally biased region" description="Basic and acidic residues" evidence="3">
    <location>
        <begin position="1"/>
        <end position="10"/>
    </location>
</feature>
<keyword evidence="6" id="KW-1185">Reference proteome</keyword>
<evidence type="ECO:0000256" key="3">
    <source>
        <dbReference type="SAM" id="MobiDB-lite"/>
    </source>
</evidence>
<dbReference type="AlphaFoldDB" id="A0A2J6QMZ1"/>
<dbReference type="SMART" id="SM00360">
    <property type="entry name" value="RRM"/>
    <property type="match status" value="1"/>
</dbReference>
<evidence type="ECO:0000256" key="1">
    <source>
        <dbReference type="ARBA" id="ARBA00022884"/>
    </source>
</evidence>
<dbReference type="OrthoDB" id="346839at2759"/>
<reference evidence="5 6" key="1">
    <citation type="submission" date="2016-05" db="EMBL/GenBank/DDBJ databases">
        <title>A degradative enzymes factory behind the ericoid mycorrhizal symbiosis.</title>
        <authorList>
            <consortium name="DOE Joint Genome Institute"/>
            <person name="Martino E."/>
            <person name="Morin E."/>
            <person name="Grelet G."/>
            <person name="Kuo A."/>
            <person name="Kohler A."/>
            <person name="Daghino S."/>
            <person name="Barry K."/>
            <person name="Choi C."/>
            <person name="Cichocki N."/>
            <person name="Clum A."/>
            <person name="Copeland A."/>
            <person name="Hainaut M."/>
            <person name="Haridas S."/>
            <person name="Labutti K."/>
            <person name="Lindquist E."/>
            <person name="Lipzen A."/>
            <person name="Khouja H.-R."/>
            <person name="Murat C."/>
            <person name="Ohm R."/>
            <person name="Olson A."/>
            <person name="Spatafora J."/>
            <person name="Veneault-Fourrey C."/>
            <person name="Henrissat B."/>
            <person name="Grigoriev I."/>
            <person name="Martin F."/>
            <person name="Perotto S."/>
        </authorList>
    </citation>
    <scope>NUCLEOTIDE SEQUENCE [LARGE SCALE GENOMIC DNA]</scope>
    <source>
        <strain evidence="5 6">UAMH 7357</strain>
    </source>
</reference>
<dbReference type="Pfam" id="PF13865">
    <property type="entry name" value="FoP_duplication"/>
    <property type="match status" value="1"/>
</dbReference>
<evidence type="ECO:0000313" key="5">
    <source>
        <dbReference type="EMBL" id="PMD27637.1"/>
    </source>
</evidence>
<protein>
    <recommendedName>
        <fullName evidence="4">RRM domain-containing protein</fullName>
    </recommendedName>
</protein>
<dbReference type="InterPro" id="IPR035979">
    <property type="entry name" value="RBD_domain_sf"/>
</dbReference>
<keyword evidence="1 2" id="KW-0694">RNA-binding</keyword>
<dbReference type="PANTHER" id="PTHR19965">
    <property type="entry name" value="RNA AND EXPORT FACTOR BINDING PROTEIN"/>
    <property type="match status" value="1"/>
</dbReference>